<reference evidence="3" key="1">
    <citation type="submission" date="2021-09" db="EMBL/GenBank/DDBJ databases">
        <authorList>
            <consortium name="AG Swart"/>
            <person name="Singh M."/>
            <person name="Singh A."/>
            <person name="Seah K."/>
            <person name="Emmerich C."/>
        </authorList>
    </citation>
    <scope>NUCLEOTIDE SEQUENCE</scope>
    <source>
        <strain evidence="3">ATCC30299</strain>
    </source>
</reference>
<feature type="transmembrane region" description="Helical" evidence="1">
    <location>
        <begin position="1162"/>
        <end position="1186"/>
    </location>
</feature>
<keyword evidence="1" id="KW-0812">Transmembrane</keyword>
<keyword evidence="4" id="KW-1185">Reference proteome</keyword>
<feature type="transmembrane region" description="Helical" evidence="1">
    <location>
        <begin position="1345"/>
        <end position="1369"/>
    </location>
</feature>
<feature type="transmembrane region" description="Helical" evidence="1">
    <location>
        <begin position="56"/>
        <end position="75"/>
    </location>
</feature>
<dbReference type="PANTHER" id="PTHR31600">
    <property type="entry name" value="TINY MACROCYSTS PROTEIN B-RELATED"/>
    <property type="match status" value="1"/>
</dbReference>
<keyword evidence="1" id="KW-0472">Membrane</keyword>
<organism evidence="3 4">
    <name type="scientific">Blepharisma stoltei</name>
    <dbReference type="NCBI Taxonomy" id="1481888"/>
    <lineage>
        <taxon>Eukaryota</taxon>
        <taxon>Sar</taxon>
        <taxon>Alveolata</taxon>
        <taxon>Ciliophora</taxon>
        <taxon>Postciliodesmatophora</taxon>
        <taxon>Heterotrichea</taxon>
        <taxon>Heterotrichida</taxon>
        <taxon>Blepharismidae</taxon>
        <taxon>Blepharisma</taxon>
    </lineage>
</organism>
<feature type="transmembrane region" description="Helical" evidence="1">
    <location>
        <begin position="111"/>
        <end position="138"/>
    </location>
</feature>
<feature type="transmembrane region" description="Helical" evidence="1">
    <location>
        <begin position="196"/>
        <end position="216"/>
    </location>
</feature>
<dbReference type="InterPro" id="IPR052994">
    <property type="entry name" value="Tiny_macrocysts_regulators"/>
</dbReference>
<feature type="transmembrane region" description="Helical" evidence="1">
    <location>
        <begin position="322"/>
        <end position="343"/>
    </location>
</feature>
<feature type="transmembrane region" description="Helical" evidence="1">
    <location>
        <begin position="1072"/>
        <end position="1096"/>
    </location>
</feature>
<dbReference type="Pfam" id="PF25474">
    <property type="entry name" value="TPR_TmcB"/>
    <property type="match status" value="1"/>
</dbReference>
<feature type="transmembrane region" description="Helical" evidence="1">
    <location>
        <begin position="295"/>
        <end position="316"/>
    </location>
</feature>
<dbReference type="EMBL" id="CAJZBQ010000058">
    <property type="protein sequence ID" value="CAG9334493.1"/>
    <property type="molecule type" value="Genomic_DNA"/>
</dbReference>
<comment type="caution">
    <text evidence="3">The sequence shown here is derived from an EMBL/GenBank/DDBJ whole genome shotgun (WGS) entry which is preliminary data.</text>
</comment>
<evidence type="ECO:0000256" key="1">
    <source>
        <dbReference type="SAM" id="Phobius"/>
    </source>
</evidence>
<feature type="transmembrane region" description="Helical" evidence="1">
    <location>
        <begin position="923"/>
        <end position="944"/>
    </location>
</feature>
<evidence type="ECO:0000313" key="3">
    <source>
        <dbReference type="EMBL" id="CAG9334493.1"/>
    </source>
</evidence>
<proteinExistence type="predicted"/>
<evidence type="ECO:0000313" key="4">
    <source>
        <dbReference type="Proteomes" id="UP001162131"/>
    </source>
</evidence>
<gene>
    <name evidence="3" type="ORF">BSTOLATCC_MIC61108</name>
</gene>
<evidence type="ECO:0000259" key="2">
    <source>
        <dbReference type="Pfam" id="PF25474"/>
    </source>
</evidence>
<keyword evidence="1" id="KW-1133">Transmembrane helix</keyword>
<feature type="transmembrane region" description="Helical" evidence="1">
    <location>
        <begin position="158"/>
        <end position="175"/>
    </location>
</feature>
<sequence>MVNFIAELTANDFTANKVRKLHTRSFNTQLKDAIFEAFNTYFKPKYRYKMKHSVQVLFEISINSIYCLQLLTLVLHPGVDIAGWDHYTLIWYMIGCFRFDNICADLGVLDFCFYSSVGMIAVAFFSLCVMSMLCYIKYSIPGNFAYYPGKLLEFLSTIGYLPILMINLIVIKYSFNPGSKIDEYNSNQSLSMSIISVLWGIIGIFCAVGLYALAVIHELFTSDICHSFAERNIRARADTGIDIKVLKHKTAIAVIYVFAGIANITIYHLYIMISTGILSYLMFKCSSYFNPFVDALKISVILGISIFDAFFLLALWTDAAGVVVLLSIVILPLIFLVLLHYISKFSKNYANSRMAIVDQHSFELNMRHMLIDRTGVFSAKVVDKFIEVYKSQSFPIEKLLVAWEVNYCIHSIKDLGLARIKFARMTGAKHSMDGEIQEWRIKKSLDCNMQNYSIESDFLFYLIDYEEVEKKDEKLCLRLLALWNEITSKKPRLNKLENSAHKVSKLIEKLRNKYMSLITYKHAKAYEMYGTFLTNILNENQFGNLILNKRNTFINNAEIRTKNERRLMKFDDENGILLISASKQDFGDIAYINQKAAEALEENIHSATGNKIWQYIPKPYQDPHPNYMKSWVENCKSTDVPTPSSLFFLNQMGFLLECQVLVRLTAFNGHLYFMATLKLVQSLRQVALTSENGYIYAHSSHFLEYLSVKKNLSRCQWIQEVIPDVNFESMQIYEPEIISPRGIDIAVVHCIKNYLNSEIHYVLLITDPIEIKQWCKGLDYSQLEYYKRLETFAETENFNTSMELSKASKDPIATKKRVHLTHEETTEFSNTLELSRIDEIAKKRKLSHIDDRSLTASILQSNSSSVAKSRGKSVIIKSEDSLKKFKWILFISMIVVIATNIAISVYISQAVSHSKSFNSFKDLAIILYRLASFAEISRSIYFSIQSKIDFDKNVALMNEAIDEMTIYHQSLFDDLHEWSYCSSSDIVTDNIMSAWTGESKQEIYYTNLLDEIQNSINTANQLVIKAAKPENFDDEMRYLISNGLENIYQRTNSSLGELVDCEMQRISDNSDIITILLVVGLCVSGLCTIVLIYYIFSISNKYNILWNFIKKITHLSYFELKRCCLERLCSVHGNDYNQEEVDAVYRNKPPEDKLTFKENLKFILRLCIFLLITTLYYISVHAILYVKCEELLRERPKLLTNYIRRRALVPRIDFWARESAIYETSIGLKTLFSERIIFNSPDTNLNESISLFKTANAQLRDFMNYMSSSLKSNLYEHSEQSLEYDYGAVWVNNLLTFDSFRLENIEGDRMKDIMELTSQYAVMQQYMKTNFDIINKSSENMISDVLDYIIDLVVAYTIMSLLLYLFYYLPYLSGEIKRLYKLQLIIAIIPKA</sequence>
<accession>A0AAU9K4K4</accession>
<feature type="transmembrane region" description="Helical" evidence="1">
    <location>
        <begin position="253"/>
        <end position="283"/>
    </location>
</feature>
<feature type="transmembrane region" description="Helical" evidence="1">
    <location>
        <begin position="887"/>
        <end position="911"/>
    </location>
</feature>
<protein>
    <recommendedName>
        <fullName evidence="2">TmcB/TmcC TPR repeats domain-containing protein</fullName>
    </recommendedName>
</protein>
<feature type="domain" description="TmcB/TmcC TPR repeats" evidence="2">
    <location>
        <begin position="464"/>
        <end position="552"/>
    </location>
</feature>
<dbReference type="InterPro" id="IPR057352">
    <property type="entry name" value="TPR_TmcB/C"/>
</dbReference>
<dbReference type="PANTHER" id="PTHR31600:SF2">
    <property type="entry name" value="GAMETE ENRICHED GENE 10 PROTEIN-RELATED"/>
    <property type="match status" value="1"/>
</dbReference>
<name>A0AAU9K4K4_9CILI</name>
<dbReference type="Proteomes" id="UP001162131">
    <property type="component" value="Unassembled WGS sequence"/>
</dbReference>